<dbReference type="InterPro" id="IPR018666">
    <property type="entry name" value="DUF2125"/>
</dbReference>
<evidence type="ECO:0008006" key="2">
    <source>
        <dbReference type="Google" id="ProtNLM"/>
    </source>
</evidence>
<dbReference type="EMBL" id="LAZR01012043">
    <property type="protein sequence ID" value="KKM45887.1"/>
    <property type="molecule type" value="Genomic_DNA"/>
</dbReference>
<dbReference type="Pfam" id="PF09898">
    <property type="entry name" value="DUF2125"/>
    <property type="match status" value="1"/>
</dbReference>
<name>A0A0F9L427_9ZZZZ</name>
<protein>
    <recommendedName>
        <fullName evidence="2">DUF2125 domain-containing protein</fullName>
    </recommendedName>
</protein>
<sequence>MTHLRPVFSSAVLGLFFSAHGVWADVTPNDVWQDWRDYMQGMGYKLTATEESTGATLAVSNIQFDFAADANQGQMSLSLETLNFVQNGDGSVSVVMPAVMPVVVEITPAGPDAEAIRMALSMTQTGHDMQVTGDPADMTSTYSAGALGLNLDHLTIGDESYGAENALLKVVMTDVRNTTTSRLGNMRSYDQNGAVASVTYNVRFKNPDEPAIAVIEGTTNNLKMASDGVLPLGLAQVGDMAGMLRAGMDASGKISGGNSTVTLNIEDPANGNFAVAAATESSTLTVETSADGLSYAGTRQGTAVSVQSPQLPAALSFAIDNAAFNLSAPVTKSKDPQNFALGLNMDGFALSDLTWDLINPQGTLPRDPANLTLDLTGKLTLLMDYFDPQTAERMANSGTLPGQIDMFQLNSLIIEALGTKLTGNGTVNFDNTTSEPDPGALKPVGAVDLKLTGGNALLDTLVASGLVPAQTAMGARMILGIFAVPDAGEDTLKSRLEFTRDGSILANGQRIK</sequence>
<proteinExistence type="predicted"/>
<dbReference type="AlphaFoldDB" id="A0A0F9L427"/>
<organism evidence="1">
    <name type="scientific">marine sediment metagenome</name>
    <dbReference type="NCBI Taxonomy" id="412755"/>
    <lineage>
        <taxon>unclassified sequences</taxon>
        <taxon>metagenomes</taxon>
        <taxon>ecological metagenomes</taxon>
    </lineage>
</organism>
<comment type="caution">
    <text evidence="1">The sequence shown here is derived from an EMBL/GenBank/DDBJ whole genome shotgun (WGS) entry which is preliminary data.</text>
</comment>
<accession>A0A0F9L427</accession>
<reference evidence="1" key="1">
    <citation type="journal article" date="2015" name="Nature">
        <title>Complex archaea that bridge the gap between prokaryotes and eukaryotes.</title>
        <authorList>
            <person name="Spang A."/>
            <person name="Saw J.H."/>
            <person name="Jorgensen S.L."/>
            <person name="Zaremba-Niedzwiedzka K."/>
            <person name="Martijn J."/>
            <person name="Lind A.E."/>
            <person name="van Eijk R."/>
            <person name="Schleper C."/>
            <person name="Guy L."/>
            <person name="Ettema T.J."/>
        </authorList>
    </citation>
    <scope>NUCLEOTIDE SEQUENCE</scope>
</reference>
<gene>
    <name evidence="1" type="ORF">LCGC14_1560210</name>
</gene>
<evidence type="ECO:0000313" key="1">
    <source>
        <dbReference type="EMBL" id="KKM45887.1"/>
    </source>
</evidence>